<keyword evidence="4" id="KW-0472">Membrane</keyword>
<dbReference type="SUPFAM" id="SSF52218">
    <property type="entry name" value="Flavoproteins"/>
    <property type="match status" value="1"/>
</dbReference>
<keyword evidence="2" id="KW-0288">FMN</keyword>
<dbReference type="PRINTS" id="PR00369">
    <property type="entry name" value="FLAVODOXIN"/>
</dbReference>
<protein>
    <submittedName>
        <fullName evidence="7">Flavodoxin</fullName>
    </submittedName>
</protein>
<dbReference type="InterPro" id="IPR001094">
    <property type="entry name" value="Flavdoxin-like"/>
</dbReference>
<evidence type="ECO:0000259" key="5">
    <source>
        <dbReference type="PROSITE" id="PS50902"/>
    </source>
</evidence>
<dbReference type="RefSeq" id="WP_129832020.1">
    <property type="nucleotide sequence ID" value="NZ_CP035704.1"/>
</dbReference>
<keyword evidence="3" id="KW-0249">Electron transport</keyword>
<keyword evidence="3" id="KW-0813">Transport</keyword>
<evidence type="ECO:0000256" key="3">
    <source>
        <dbReference type="ARBA" id="ARBA00022982"/>
    </source>
</evidence>
<dbReference type="PANTHER" id="PTHR34219:SF3">
    <property type="entry name" value="BLL7967 PROTEIN"/>
    <property type="match status" value="1"/>
</dbReference>
<proteinExistence type="predicted"/>
<feature type="domain" description="FAD-binding FR-type" evidence="6">
    <location>
        <begin position="547"/>
        <end position="722"/>
    </location>
</feature>
<sequence length="859" mass="94434">MPYLLKRFLFRLHWLLGLSAGLVLSVVGVSGALLGFEEEILAALNPQHHIAASTTPPLNMDALIAIARKNHPDMNVNTLAWNGDDAPVEVRLSKGQDRRGMPVAINPYDGTVLGPQSGSGIFQTVEQLHRNLTVGPVGKQIVGASTAILLLMLVSGIILRWPKYSRSIAAWFRLDFKLGGRSFLWHLHAIVGTWVLLFYLVASLTGLWWSYDFYRNFVNGLAGVSTPARGQNGGGNEARAETATTPISINHAWNTFRATVPNARRATLTLPRKADAPLEWRYLDADAPHARGFSTLKLDATGNLQSNERYADQPRGRRFISALFPLHSGDFFGTPGRALMALASLQMPLFFITGMWLWLQRLSQAKQTRRAQIALSPSSADVSVGDTILVLYASQGGTAERLAWQTADWLQRINLAPQVRSISNVSTPELADAGHALFVVSSYGDGGPPDAALTFVRRWMRADNTTDLSRLECAVLALGNRRYAEFCGFGHRLQAWLGGRGARLLFAAVEAHEADAEALKRWRAELARRWPALADSDVALPVAINAESTSTWRLQQRIRLNPGDDATPLYFLDFVEANPDRSSDARAATWTPGDLLDVLVPPTHERIQSWLDLWQLRADEPVHLDGQTLSLQAALQRCEPPSQPETLSGLDAQTLIARLPRLSARSYSIASLPEHGHVRLMVRLYRDAQANHGLASSWLCEHAAIGSTLSARLRSSHSFHAPAADVPLILIANGVGIAPFLGMLAARADQRGAATWLIYGERDPAHDSHALPQLQAWRDSGIIEHLDVCFSRSPSGQYVQDKLAEQAPLLQQWLARGAAIYVCGSPLMGLGVNEVLTSILGEDRVENLRDSGRYRRELF</sequence>
<dbReference type="PROSITE" id="PS51384">
    <property type="entry name" value="FAD_FR"/>
    <property type="match status" value="1"/>
</dbReference>
<dbReference type="InterPro" id="IPR005625">
    <property type="entry name" value="PepSY-ass_TM"/>
</dbReference>
<dbReference type="InterPro" id="IPR008254">
    <property type="entry name" value="Flavodoxin/NO_synth"/>
</dbReference>
<dbReference type="EMBL" id="CP035704">
    <property type="protein sequence ID" value="QBB69760.1"/>
    <property type="molecule type" value="Genomic_DNA"/>
</dbReference>
<dbReference type="InterPro" id="IPR039261">
    <property type="entry name" value="FNR_nucleotide-bd"/>
</dbReference>
<dbReference type="Pfam" id="PF00175">
    <property type="entry name" value="NAD_binding_1"/>
    <property type="match status" value="1"/>
</dbReference>
<dbReference type="OrthoDB" id="9816402at2"/>
<dbReference type="SUPFAM" id="SSF63380">
    <property type="entry name" value="Riboflavin synthase domain-like"/>
    <property type="match status" value="1"/>
</dbReference>
<dbReference type="Gene3D" id="2.40.30.10">
    <property type="entry name" value="Translation factors"/>
    <property type="match status" value="1"/>
</dbReference>
<evidence type="ECO:0000313" key="8">
    <source>
        <dbReference type="Proteomes" id="UP000291562"/>
    </source>
</evidence>
<evidence type="ECO:0000259" key="6">
    <source>
        <dbReference type="PROSITE" id="PS51384"/>
    </source>
</evidence>
<feature type="transmembrane region" description="Helical" evidence="4">
    <location>
        <begin position="12"/>
        <end position="36"/>
    </location>
</feature>
<keyword evidence="4" id="KW-1133">Transmembrane helix</keyword>
<evidence type="ECO:0000256" key="4">
    <source>
        <dbReference type="SAM" id="Phobius"/>
    </source>
</evidence>
<organism evidence="7 8">
    <name type="scientific">Pseudolysobacter antarcticus</name>
    <dbReference type="NCBI Taxonomy" id="2511995"/>
    <lineage>
        <taxon>Bacteria</taxon>
        <taxon>Pseudomonadati</taxon>
        <taxon>Pseudomonadota</taxon>
        <taxon>Gammaproteobacteria</taxon>
        <taxon>Lysobacterales</taxon>
        <taxon>Rhodanobacteraceae</taxon>
        <taxon>Pseudolysobacter</taxon>
    </lineage>
</organism>
<dbReference type="SUPFAM" id="SSF52343">
    <property type="entry name" value="Ferredoxin reductase-like, C-terminal NADP-linked domain"/>
    <property type="match status" value="1"/>
</dbReference>
<dbReference type="InterPro" id="IPR017938">
    <property type="entry name" value="Riboflavin_synthase-like_b-brl"/>
</dbReference>
<dbReference type="GO" id="GO:0016491">
    <property type="term" value="F:oxidoreductase activity"/>
    <property type="evidence" value="ECO:0007669"/>
    <property type="project" value="InterPro"/>
</dbReference>
<dbReference type="InterPro" id="IPR001709">
    <property type="entry name" value="Flavoprot_Pyr_Nucl_cyt_Rdtase"/>
</dbReference>
<reference evidence="7 8" key="1">
    <citation type="submission" date="2019-01" db="EMBL/GenBank/DDBJ databases">
        <title>Pseudolysobacter antarctica gen. nov., sp. nov., isolated from Fildes Peninsula, Antarctica.</title>
        <authorList>
            <person name="Wei Z."/>
            <person name="Peng F."/>
        </authorList>
    </citation>
    <scope>NUCLEOTIDE SEQUENCE [LARGE SCALE GENOMIC DNA]</scope>
    <source>
        <strain evidence="7 8">AQ6-296</strain>
    </source>
</reference>
<dbReference type="Pfam" id="PF00258">
    <property type="entry name" value="Flavodoxin_1"/>
    <property type="match status" value="1"/>
</dbReference>
<dbReference type="InterPro" id="IPR001433">
    <property type="entry name" value="OxRdtase_FAD/NAD-bd"/>
</dbReference>
<name>A0A411HH86_9GAMM</name>
<dbReference type="Pfam" id="PF03929">
    <property type="entry name" value="PepSY_TM"/>
    <property type="match status" value="1"/>
</dbReference>
<dbReference type="PRINTS" id="PR00371">
    <property type="entry name" value="FPNCR"/>
</dbReference>
<dbReference type="PANTHER" id="PTHR34219">
    <property type="entry name" value="IRON-REGULATED INNER MEMBRANE PROTEIN-RELATED"/>
    <property type="match status" value="1"/>
</dbReference>
<dbReference type="InterPro" id="IPR029039">
    <property type="entry name" value="Flavoprotein-like_sf"/>
</dbReference>
<feature type="domain" description="Flavodoxin-like" evidence="5">
    <location>
        <begin position="388"/>
        <end position="527"/>
    </location>
</feature>
<accession>A0A411HH86</accession>
<evidence type="ECO:0000256" key="2">
    <source>
        <dbReference type="ARBA" id="ARBA00022643"/>
    </source>
</evidence>
<keyword evidence="4" id="KW-0812">Transmembrane</keyword>
<dbReference type="InterPro" id="IPR017927">
    <property type="entry name" value="FAD-bd_FR_type"/>
</dbReference>
<keyword evidence="8" id="KW-1185">Reference proteome</keyword>
<evidence type="ECO:0000256" key="1">
    <source>
        <dbReference type="ARBA" id="ARBA00022630"/>
    </source>
</evidence>
<evidence type="ECO:0000313" key="7">
    <source>
        <dbReference type="EMBL" id="QBB69760.1"/>
    </source>
</evidence>
<dbReference type="Proteomes" id="UP000291562">
    <property type="component" value="Chromosome"/>
</dbReference>
<gene>
    <name evidence="7" type="ORF">ELE36_04875</name>
</gene>
<dbReference type="Gene3D" id="3.40.50.360">
    <property type="match status" value="1"/>
</dbReference>
<dbReference type="PROSITE" id="PS50902">
    <property type="entry name" value="FLAVODOXIN_LIKE"/>
    <property type="match status" value="1"/>
</dbReference>
<feature type="transmembrane region" description="Helical" evidence="4">
    <location>
        <begin position="183"/>
        <end position="209"/>
    </location>
</feature>
<dbReference type="Gene3D" id="3.40.50.80">
    <property type="entry name" value="Nucleotide-binding domain of ferredoxin-NADP reductase (FNR) module"/>
    <property type="match status" value="1"/>
</dbReference>
<feature type="transmembrane region" description="Helical" evidence="4">
    <location>
        <begin position="141"/>
        <end position="162"/>
    </location>
</feature>
<keyword evidence="1" id="KW-0285">Flavoprotein</keyword>
<dbReference type="AlphaFoldDB" id="A0A411HH86"/>
<dbReference type="GO" id="GO:0010181">
    <property type="term" value="F:FMN binding"/>
    <property type="evidence" value="ECO:0007669"/>
    <property type="project" value="InterPro"/>
</dbReference>
<dbReference type="KEGG" id="xbc:ELE36_04875"/>